<dbReference type="EMBL" id="JBJKFK010000716">
    <property type="protein sequence ID" value="KAL3315578.1"/>
    <property type="molecule type" value="Genomic_DNA"/>
</dbReference>
<sequence length="186" mass="21223">MKQMQGQWASLELELTRVRGLWGPMVDHLVTERNGQDRSLIKWELDTMEGPLRMRGKLKPIENCFYQAFPHPLNWDSLTQESHPAEASQSLTSISLANGHLLANSRQPWSVDSALYMLNHRPSRLGNRSDWGPISHLAHRLWTYLHADNEVAPSVEAEEEEGFKPVNPESEDFRLLLAFAPLTSTI</sequence>
<evidence type="ECO:0000313" key="2">
    <source>
        <dbReference type="Proteomes" id="UP001626550"/>
    </source>
</evidence>
<reference evidence="1 2" key="1">
    <citation type="submission" date="2024-11" db="EMBL/GenBank/DDBJ databases">
        <title>Adaptive evolution of stress response genes in parasites aligns with host niche diversity.</title>
        <authorList>
            <person name="Hahn C."/>
            <person name="Resl P."/>
        </authorList>
    </citation>
    <scope>NUCLEOTIDE SEQUENCE [LARGE SCALE GENOMIC DNA]</scope>
    <source>
        <strain evidence="1">EGGRZ-B1_66</strain>
        <tissue evidence="1">Body</tissue>
    </source>
</reference>
<organism evidence="1 2">
    <name type="scientific">Cichlidogyrus casuarinus</name>
    <dbReference type="NCBI Taxonomy" id="1844966"/>
    <lineage>
        <taxon>Eukaryota</taxon>
        <taxon>Metazoa</taxon>
        <taxon>Spiralia</taxon>
        <taxon>Lophotrochozoa</taxon>
        <taxon>Platyhelminthes</taxon>
        <taxon>Monogenea</taxon>
        <taxon>Monopisthocotylea</taxon>
        <taxon>Dactylogyridea</taxon>
        <taxon>Ancyrocephalidae</taxon>
        <taxon>Cichlidogyrus</taxon>
    </lineage>
</organism>
<accession>A0ABD2Q7N4</accession>
<dbReference type="Proteomes" id="UP001626550">
    <property type="component" value="Unassembled WGS sequence"/>
</dbReference>
<protein>
    <submittedName>
        <fullName evidence="1">WD repeat and FYVE domain-containing protein 3</fullName>
    </submittedName>
</protein>
<comment type="caution">
    <text evidence="1">The sequence shown here is derived from an EMBL/GenBank/DDBJ whole genome shotgun (WGS) entry which is preliminary data.</text>
</comment>
<name>A0ABD2Q7N4_9PLAT</name>
<evidence type="ECO:0000313" key="1">
    <source>
        <dbReference type="EMBL" id="KAL3315578.1"/>
    </source>
</evidence>
<proteinExistence type="predicted"/>
<keyword evidence="2" id="KW-1185">Reference proteome</keyword>
<dbReference type="AlphaFoldDB" id="A0ABD2Q7N4"/>
<gene>
    <name evidence="1" type="primary">WDFY3_3</name>
    <name evidence="1" type="ORF">Ciccas_005787</name>
</gene>